<keyword evidence="2" id="KW-1185">Reference proteome</keyword>
<sequence length="93" mass="10077">MTKVPLRTISQDDGKAPHLTHHLYLPSGSLVLSSYSLLALYSINIGRERGGGADPDEMEVEGARVSSSNANRVICFDVIWSANSLSEACEYAH</sequence>
<protein>
    <submittedName>
        <fullName evidence="1">Uncharacterized protein</fullName>
    </submittedName>
</protein>
<evidence type="ECO:0000313" key="2">
    <source>
        <dbReference type="Proteomes" id="UP001152798"/>
    </source>
</evidence>
<evidence type="ECO:0000313" key="1">
    <source>
        <dbReference type="EMBL" id="CAH1390212.1"/>
    </source>
</evidence>
<reference evidence="1" key="1">
    <citation type="submission" date="2022-01" db="EMBL/GenBank/DDBJ databases">
        <authorList>
            <person name="King R."/>
        </authorList>
    </citation>
    <scope>NUCLEOTIDE SEQUENCE</scope>
</reference>
<dbReference type="AlphaFoldDB" id="A0A9P0H2K0"/>
<name>A0A9P0H2K0_NEZVI</name>
<accession>A0A9P0H2K0</accession>
<organism evidence="1 2">
    <name type="scientific">Nezara viridula</name>
    <name type="common">Southern green stink bug</name>
    <name type="synonym">Cimex viridulus</name>
    <dbReference type="NCBI Taxonomy" id="85310"/>
    <lineage>
        <taxon>Eukaryota</taxon>
        <taxon>Metazoa</taxon>
        <taxon>Ecdysozoa</taxon>
        <taxon>Arthropoda</taxon>
        <taxon>Hexapoda</taxon>
        <taxon>Insecta</taxon>
        <taxon>Pterygota</taxon>
        <taxon>Neoptera</taxon>
        <taxon>Paraneoptera</taxon>
        <taxon>Hemiptera</taxon>
        <taxon>Heteroptera</taxon>
        <taxon>Panheteroptera</taxon>
        <taxon>Pentatomomorpha</taxon>
        <taxon>Pentatomoidea</taxon>
        <taxon>Pentatomidae</taxon>
        <taxon>Pentatominae</taxon>
        <taxon>Nezara</taxon>
    </lineage>
</organism>
<gene>
    <name evidence="1" type="ORF">NEZAVI_LOCUS1451</name>
</gene>
<dbReference type="Proteomes" id="UP001152798">
    <property type="component" value="Chromosome 1"/>
</dbReference>
<dbReference type="EMBL" id="OV725077">
    <property type="protein sequence ID" value="CAH1390212.1"/>
    <property type="molecule type" value="Genomic_DNA"/>
</dbReference>
<proteinExistence type="predicted"/>